<dbReference type="EMBL" id="BDIP01000010">
    <property type="protein sequence ID" value="GIQ79462.1"/>
    <property type="molecule type" value="Genomic_DNA"/>
</dbReference>
<dbReference type="Pfam" id="PF05994">
    <property type="entry name" value="FragX_IP"/>
    <property type="match status" value="1"/>
</dbReference>
<dbReference type="GO" id="GO:0030833">
    <property type="term" value="P:regulation of actin filament polymerization"/>
    <property type="evidence" value="ECO:0007669"/>
    <property type="project" value="InterPro"/>
</dbReference>
<dbReference type="InterPro" id="IPR009828">
    <property type="entry name" value="CYRIA/CYRIB_Rac1-bd"/>
</dbReference>
<gene>
    <name evidence="2" type="ORF">KIPB_000110</name>
</gene>
<dbReference type="GO" id="GO:0005737">
    <property type="term" value="C:cytoplasm"/>
    <property type="evidence" value="ECO:0007669"/>
    <property type="project" value="UniProtKB-ARBA"/>
</dbReference>
<evidence type="ECO:0000313" key="2">
    <source>
        <dbReference type="EMBL" id="GIQ79462.1"/>
    </source>
</evidence>
<reference evidence="2 3" key="1">
    <citation type="journal article" date="2018" name="PLoS ONE">
        <title>The draft genome of Kipferlia bialata reveals reductive genome evolution in fornicate parasites.</title>
        <authorList>
            <person name="Tanifuji G."/>
            <person name="Takabayashi S."/>
            <person name="Kume K."/>
            <person name="Takagi M."/>
            <person name="Nakayama T."/>
            <person name="Kamikawa R."/>
            <person name="Inagaki Y."/>
            <person name="Hashimoto T."/>
        </authorList>
    </citation>
    <scope>NUCLEOTIDE SEQUENCE [LARGE SCALE GENOMIC DNA]</scope>
    <source>
        <strain evidence="2">NY0173</strain>
    </source>
</reference>
<dbReference type="GO" id="GO:0031267">
    <property type="term" value="F:small GTPase binding"/>
    <property type="evidence" value="ECO:0007669"/>
    <property type="project" value="InterPro"/>
</dbReference>
<dbReference type="Proteomes" id="UP000265618">
    <property type="component" value="Unassembled WGS sequence"/>
</dbReference>
<sequence length="1192" mass="129039">MAGVSHVCTIQVPNTPFEDNGLLLPGMGTGLTDDHLLAVRVTEFASKGRDWLSYLYCRRNCSKCMPQPRNDMSDEDRAAVYAETYHVLEPLIRQLQDLLSFCQETASALALELGTLSSDPLSVSDRLLDALVSALDVLMGIDTLKDTKSSLVNDFSSFRRAASKYPSNEWDEVSLTGLFQFMTRRHAVMHQLATFCVSNINSNTSVISLLASLLTRCASKVQGGMVADHQKEYLYHRFIPTCVTLMDRCHLVRHSLSQGNTELSIGQESIAAADAVYRNRSKLLTSDQLKSVTDAMLARPITPLLLDIHISAVTILESSHYPVPPVLLAGVTPKGLAKTYLLRNTVPALVTAYEACTGDMQHTVELMGLTPGSSSDREAGVEASRLPTDSDCFRVLLTCVSLLQRVRRDIGYQAAFKFAFPLDTETALKRKALHSKGAAGSDVVSEFERAVRFNYSKADRTATLKAIYMLQELRVLIGRALPSLYAPACAHAQSMLQRFLRVDVAECVRSSQKHGRDDALLTCVRDVCAMSGDLPLRVPPMPRDSDSETDIPTKVAPPMASQIHAARTLVARVLASKSKRGLLTSYTISDKKKRQGLEQFLDTDSVTISTVTDAVSLCDPRNVCVGGLWFRELYLEIERGRQYPQFALSLSLPWVLTHHALSAYGKGASVDKGQKGREKGKDTDPAGLLSMACVALGLYSEAAQVALGTLRCRHLYDEIESEADLAVAQLVYTLADRLVLLAKRHVTGDTAAVDPELSGILSLIRTHTNLNVLGRCLDLGALVSVHVARLLYRSVFTARERFQLGPVSAILELQRTLHMLGGAHALLCQNGFETLLPPFPSLLRALGPSSAGQTDGVRDTLIAAVNSQVSSGGYTFHLDSLCLRETPVQTAYNATLWLEHDGYSTADIYSHRTVAARCLAGLDNPEAREGITYRHVGACLDVLGVGAVYYATAALESRLETLSGQLLSEASALHASLGDRLHGIPSAINLHKTRDAVMERVVPALEALPSRHRQVGSVSSLLARVGACLGYLHLVDTTAGAHAAETGTPLQSLSLVQAVLGRLSRTHTVQAETDESAPPLAALFSLLVYTWCLQDPSPELDSALLGCAGIAAAFLPPGDPALWDLVSLSLSLPSASNATEAERETASALHTRMQTVCARLDACQVLCGTCHTTQTQGECELPSEDVLGSLFS</sequence>
<accession>A0A9K3CNQ0</accession>
<keyword evidence="3" id="KW-1185">Reference proteome</keyword>
<evidence type="ECO:0000259" key="1">
    <source>
        <dbReference type="Pfam" id="PF07159"/>
    </source>
</evidence>
<evidence type="ECO:0000313" key="3">
    <source>
        <dbReference type="Proteomes" id="UP000265618"/>
    </source>
</evidence>
<feature type="domain" description="CYRIA/CYRIB Rac1 binding" evidence="1">
    <location>
        <begin position="60"/>
        <end position="248"/>
    </location>
</feature>
<dbReference type="AlphaFoldDB" id="A0A9K3CNQ0"/>
<comment type="caution">
    <text evidence="2">The sequence shown here is derived from an EMBL/GenBank/DDBJ whole genome shotgun (WGS) entry which is preliminary data.</text>
</comment>
<dbReference type="OrthoDB" id="10265867at2759"/>
<organism evidence="2 3">
    <name type="scientific">Kipferlia bialata</name>
    <dbReference type="NCBI Taxonomy" id="797122"/>
    <lineage>
        <taxon>Eukaryota</taxon>
        <taxon>Metamonada</taxon>
        <taxon>Carpediemonas-like organisms</taxon>
        <taxon>Kipferlia</taxon>
    </lineage>
</organism>
<dbReference type="PRINTS" id="PR01698">
    <property type="entry name" value="CYTOFMRPINTP"/>
</dbReference>
<dbReference type="Pfam" id="PF07159">
    <property type="entry name" value="CYRIA-B_Rac1-bd"/>
    <property type="match status" value="1"/>
</dbReference>
<proteinExistence type="predicted"/>
<name>A0A9K3CNQ0_9EUKA</name>
<dbReference type="InterPro" id="IPR008081">
    <property type="entry name" value="Cytoplasmic_FMR1-int"/>
</dbReference>
<protein>
    <submittedName>
        <fullName evidence="2">Cytoplasmic FMR1-interacting protein</fullName>
    </submittedName>
</protein>
<dbReference type="PANTHER" id="PTHR12195">
    <property type="entry name" value="CYTOPLASMIC FMR1-INTERACTING PROTEIN-RELATED"/>
    <property type="match status" value="1"/>
</dbReference>